<dbReference type="OrthoDB" id="7481777at2759"/>
<accession>A0A8S0YSN8</accession>
<proteinExistence type="predicted"/>
<gene>
    <name evidence="1" type="ORF">APLA_LOCUS1262</name>
</gene>
<dbReference type="Proteomes" id="UP000494256">
    <property type="component" value="Unassembled WGS sequence"/>
</dbReference>
<protein>
    <submittedName>
        <fullName evidence="1">Uncharacterized protein</fullName>
    </submittedName>
</protein>
<dbReference type="EMBL" id="CADEBD010000058">
    <property type="protein sequence ID" value="CAB3222705.1"/>
    <property type="molecule type" value="Genomic_DNA"/>
</dbReference>
<name>A0A8S0YSN8_ARCPL</name>
<sequence>MARKKAGLKIRARYVPNADGRERRRAQLEANSLYSAPDYVTARHLQALNPKVLAAISTCMKRVKKKIFPKKRSIFLDLHTIHYTLYLPEIK</sequence>
<dbReference type="AlphaFoldDB" id="A0A8S0YSN8"/>
<evidence type="ECO:0000313" key="1">
    <source>
        <dbReference type="EMBL" id="CAB3222705.1"/>
    </source>
</evidence>
<evidence type="ECO:0000313" key="2">
    <source>
        <dbReference type="Proteomes" id="UP000494256"/>
    </source>
</evidence>
<reference evidence="1 2" key="1">
    <citation type="submission" date="2020-04" db="EMBL/GenBank/DDBJ databases">
        <authorList>
            <person name="Wallbank WR R."/>
            <person name="Pardo Diaz C."/>
            <person name="Kozak K."/>
            <person name="Martin S."/>
            <person name="Jiggins C."/>
            <person name="Moest M."/>
            <person name="Warren A I."/>
            <person name="Byers J.R.P. K."/>
            <person name="Montejo-Kovacevich G."/>
            <person name="Yen C E."/>
        </authorList>
    </citation>
    <scope>NUCLEOTIDE SEQUENCE [LARGE SCALE GENOMIC DNA]</scope>
</reference>
<organism evidence="1 2">
    <name type="scientific">Arctia plantaginis</name>
    <name type="common">Wood tiger moth</name>
    <name type="synonym">Phalaena plantaginis</name>
    <dbReference type="NCBI Taxonomy" id="874455"/>
    <lineage>
        <taxon>Eukaryota</taxon>
        <taxon>Metazoa</taxon>
        <taxon>Ecdysozoa</taxon>
        <taxon>Arthropoda</taxon>
        <taxon>Hexapoda</taxon>
        <taxon>Insecta</taxon>
        <taxon>Pterygota</taxon>
        <taxon>Neoptera</taxon>
        <taxon>Endopterygota</taxon>
        <taxon>Lepidoptera</taxon>
        <taxon>Glossata</taxon>
        <taxon>Ditrysia</taxon>
        <taxon>Noctuoidea</taxon>
        <taxon>Erebidae</taxon>
        <taxon>Arctiinae</taxon>
        <taxon>Arctia</taxon>
    </lineage>
</organism>
<comment type="caution">
    <text evidence="1">The sequence shown here is derived from an EMBL/GenBank/DDBJ whole genome shotgun (WGS) entry which is preliminary data.</text>
</comment>